<gene>
    <name evidence="5" type="ORF">GTA08_BOTSDO03890</name>
</gene>
<dbReference type="Proteomes" id="UP000572817">
    <property type="component" value="Unassembled WGS sequence"/>
</dbReference>
<feature type="chain" id="PRO_5034896963" evidence="3">
    <location>
        <begin position="22"/>
        <end position="226"/>
    </location>
</feature>
<feature type="disulfide bond" evidence="2">
    <location>
        <begin position="163"/>
        <end position="167"/>
    </location>
</feature>
<evidence type="ECO:0000259" key="4">
    <source>
        <dbReference type="PROSITE" id="PS50941"/>
    </source>
</evidence>
<feature type="signal peptide" evidence="3">
    <location>
        <begin position="1"/>
        <end position="21"/>
    </location>
</feature>
<dbReference type="SUPFAM" id="SSF57016">
    <property type="entry name" value="Plant lectins/antimicrobial peptides"/>
    <property type="match status" value="1"/>
</dbReference>
<dbReference type="OrthoDB" id="3939716at2759"/>
<keyword evidence="6" id="KW-1185">Reference proteome</keyword>
<dbReference type="Gene3D" id="3.30.60.10">
    <property type="entry name" value="Endochitinase-like"/>
    <property type="match status" value="2"/>
</dbReference>
<evidence type="ECO:0000313" key="5">
    <source>
        <dbReference type="EMBL" id="KAF4308670.1"/>
    </source>
</evidence>
<keyword evidence="1 2" id="KW-0147">Chitin-binding</keyword>
<comment type="caution">
    <text evidence="2">Lacks conserved residue(s) required for the propagation of feature annotation.</text>
</comment>
<name>A0A8H4IWB6_9PEZI</name>
<dbReference type="GO" id="GO:0008061">
    <property type="term" value="F:chitin binding"/>
    <property type="evidence" value="ECO:0007669"/>
    <property type="project" value="UniProtKB-UniRule"/>
</dbReference>
<sequence>MNLIHSFVTALFLLQAATVLADSNVTDSANATNMTRPTGPVTTDSRCGPDHNNTICVLDGIAPCCSFCGGDKRYCSTGCQPLYGLCTAPNSTTLNNPACSWARQGDSPRCDGQCGADHAGALCDASAQPDDFAALGVFGYGPCCSKEGFCGNTSDHCEITSGCQSGCWGGGDDEAAPSSSGSARVSTVTVTASAAASSTGAAGVVRGASEGALAVGLSVLGMLVGI</sequence>
<dbReference type="EMBL" id="WWBZ02000022">
    <property type="protein sequence ID" value="KAF4308670.1"/>
    <property type="molecule type" value="Genomic_DNA"/>
</dbReference>
<organism evidence="5 6">
    <name type="scientific">Botryosphaeria dothidea</name>
    <dbReference type="NCBI Taxonomy" id="55169"/>
    <lineage>
        <taxon>Eukaryota</taxon>
        <taxon>Fungi</taxon>
        <taxon>Dikarya</taxon>
        <taxon>Ascomycota</taxon>
        <taxon>Pezizomycotina</taxon>
        <taxon>Dothideomycetes</taxon>
        <taxon>Dothideomycetes incertae sedis</taxon>
        <taxon>Botryosphaeriales</taxon>
        <taxon>Botryosphaeriaceae</taxon>
        <taxon>Botryosphaeria</taxon>
    </lineage>
</organism>
<accession>A0A8H4IWB6</accession>
<protein>
    <submittedName>
        <fullName evidence="5">Glyoxal oxidase</fullName>
    </submittedName>
</protein>
<evidence type="ECO:0000313" key="6">
    <source>
        <dbReference type="Proteomes" id="UP000572817"/>
    </source>
</evidence>
<dbReference type="SMART" id="SM00270">
    <property type="entry name" value="ChtBD1"/>
    <property type="match status" value="2"/>
</dbReference>
<dbReference type="AlphaFoldDB" id="A0A8H4IWB6"/>
<feature type="disulfide bond" evidence="2">
    <location>
        <begin position="143"/>
        <end position="157"/>
    </location>
</feature>
<proteinExistence type="predicted"/>
<evidence type="ECO:0000256" key="1">
    <source>
        <dbReference type="ARBA" id="ARBA00022669"/>
    </source>
</evidence>
<evidence type="ECO:0000256" key="3">
    <source>
        <dbReference type="SAM" id="SignalP"/>
    </source>
</evidence>
<dbReference type="PROSITE" id="PS50941">
    <property type="entry name" value="CHIT_BIND_I_2"/>
    <property type="match status" value="1"/>
</dbReference>
<dbReference type="InterPro" id="IPR001002">
    <property type="entry name" value="Chitin-bd_1"/>
</dbReference>
<evidence type="ECO:0000256" key="2">
    <source>
        <dbReference type="PROSITE-ProRule" id="PRU00261"/>
    </source>
</evidence>
<keyword evidence="3" id="KW-0732">Signal</keyword>
<keyword evidence="2" id="KW-1015">Disulfide bond</keyword>
<feature type="domain" description="Chitin-binding type-1" evidence="4">
    <location>
        <begin position="111"/>
        <end position="169"/>
    </location>
</feature>
<dbReference type="InterPro" id="IPR036861">
    <property type="entry name" value="Endochitinase-like_sf"/>
</dbReference>
<reference evidence="5" key="1">
    <citation type="submission" date="2020-04" db="EMBL/GenBank/DDBJ databases">
        <title>Genome Assembly and Annotation of Botryosphaeria dothidea sdau 11-99, a Latent Pathogen of Apple Fruit Ring Rot in China.</title>
        <authorList>
            <person name="Yu C."/>
            <person name="Diao Y."/>
            <person name="Lu Q."/>
            <person name="Zhao J."/>
            <person name="Cui S."/>
            <person name="Peng C."/>
            <person name="He B."/>
            <person name="Liu H."/>
        </authorList>
    </citation>
    <scope>NUCLEOTIDE SEQUENCE [LARGE SCALE GENOMIC DNA]</scope>
    <source>
        <strain evidence="5">Sdau11-99</strain>
    </source>
</reference>
<comment type="caution">
    <text evidence="5">The sequence shown here is derived from an EMBL/GenBank/DDBJ whole genome shotgun (WGS) entry which is preliminary data.</text>
</comment>